<dbReference type="EMBL" id="LKAM01000017">
    <property type="protein sequence ID" value="KUM45604.1"/>
    <property type="molecule type" value="Genomic_DNA"/>
</dbReference>
<protein>
    <submittedName>
        <fullName evidence="1">Uncharacterized protein</fullName>
    </submittedName>
</protein>
<name>A0A101LUI1_PICGL</name>
<geneLocation type="mitochondrion" evidence="1"/>
<dbReference type="AlphaFoldDB" id="A0A101LUI1"/>
<sequence length="90" mass="10543">MRLERRFTFVYSGDCIRSYASCSTKKKRNPRNRIVTCVYTHHFETLIYRHLVAAVRCSPTRPRSFPTESVLVVKRDVESNGDKVRFGESE</sequence>
<comment type="caution">
    <text evidence="1">The sequence shown here is derived from an EMBL/GenBank/DDBJ whole genome shotgun (WGS) entry which is preliminary data.</text>
</comment>
<gene>
    <name evidence="1" type="ORF">ABT39_MTgene2440</name>
</gene>
<evidence type="ECO:0000313" key="1">
    <source>
        <dbReference type="EMBL" id="KUM45604.1"/>
    </source>
</evidence>
<accession>A0A101LUI1</accession>
<reference evidence="1" key="1">
    <citation type="journal article" date="2015" name="Genome Biol. Evol.">
        <title>Organellar Genomes of White Spruce (Picea glauca): Assembly and Annotation.</title>
        <authorList>
            <person name="Jackman S.D."/>
            <person name="Warren R.L."/>
            <person name="Gibb E.A."/>
            <person name="Vandervalk B.P."/>
            <person name="Mohamadi H."/>
            <person name="Chu J."/>
            <person name="Raymond A."/>
            <person name="Pleasance S."/>
            <person name="Coope R."/>
            <person name="Wildung M.R."/>
            <person name="Ritland C.E."/>
            <person name="Bousquet J."/>
            <person name="Jones S.J."/>
            <person name="Bohlmann J."/>
            <person name="Birol I."/>
        </authorList>
    </citation>
    <scope>NUCLEOTIDE SEQUENCE [LARGE SCALE GENOMIC DNA]</scope>
    <source>
        <tissue evidence="1">Flushing bud</tissue>
    </source>
</reference>
<keyword evidence="1" id="KW-0496">Mitochondrion</keyword>
<organism evidence="1">
    <name type="scientific">Picea glauca</name>
    <name type="common">White spruce</name>
    <name type="synonym">Pinus glauca</name>
    <dbReference type="NCBI Taxonomy" id="3330"/>
    <lineage>
        <taxon>Eukaryota</taxon>
        <taxon>Viridiplantae</taxon>
        <taxon>Streptophyta</taxon>
        <taxon>Embryophyta</taxon>
        <taxon>Tracheophyta</taxon>
        <taxon>Spermatophyta</taxon>
        <taxon>Pinopsida</taxon>
        <taxon>Pinidae</taxon>
        <taxon>Conifers I</taxon>
        <taxon>Pinales</taxon>
        <taxon>Pinaceae</taxon>
        <taxon>Picea</taxon>
    </lineage>
</organism>
<proteinExistence type="predicted"/>